<dbReference type="PRINTS" id="PR00039">
    <property type="entry name" value="HTHLYSR"/>
</dbReference>
<reference evidence="6 7" key="1">
    <citation type="submission" date="2018-03" db="EMBL/GenBank/DDBJ databases">
        <title>Whole genome sequencing of Histamine producing bacteria.</title>
        <authorList>
            <person name="Butler K."/>
        </authorList>
    </citation>
    <scope>NUCLEOTIDE SEQUENCE [LARGE SCALE GENOMIC DNA]</scope>
    <source>
        <strain evidence="6 7">BT-6</strain>
    </source>
</reference>
<dbReference type="Gene3D" id="3.40.190.290">
    <property type="match status" value="1"/>
</dbReference>
<dbReference type="EMBL" id="PYMM01000001">
    <property type="protein sequence ID" value="PSU18676.1"/>
    <property type="molecule type" value="Genomic_DNA"/>
</dbReference>
<dbReference type="PANTHER" id="PTHR30537:SF68">
    <property type="entry name" value="TRANSCRIPTIONAL REGULATOR-RELATED"/>
    <property type="match status" value="1"/>
</dbReference>
<name>A0ABD6X7L7_PHODM</name>
<dbReference type="PANTHER" id="PTHR30537">
    <property type="entry name" value="HTH-TYPE TRANSCRIPTIONAL REGULATOR"/>
    <property type="match status" value="1"/>
</dbReference>
<comment type="similarity">
    <text evidence="1">Belongs to the LysR transcriptional regulatory family.</text>
</comment>
<dbReference type="Proteomes" id="UP000241404">
    <property type="component" value="Unassembled WGS sequence"/>
</dbReference>
<keyword evidence="3" id="KW-0238">DNA-binding</keyword>
<evidence type="ECO:0000313" key="7">
    <source>
        <dbReference type="Proteomes" id="UP000241404"/>
    </source>
</evidence>
<keyword evidence="4" id="KW-0804">Transcription</keyword>
<evidence type="ECO:0000256" key="3">
    <source>
        <dbReference type="ARBA" id="ARBA00023125"/>
    </source>
</evidence>
<evidence type="ECO:0000256" key="2">
    <source>
        <dbReference type="ARBA" id="ARBA00023015"/>
    </source>
</evidence>
<dbReference type="SUPFAM" id="SSF46785">
    <property type="entry name" value="Winged helix' DNA-binding domain"/>
    <property type="match status" value="1"/>
</dbReference>
<organism evidence="6 7">
    <name type="scientific">Photobacterium damselae</name>
    <dbReference type="NCBI Taxonomy" id="38293"/>
    <lineage>
        <taxon>Bacteria</taxon>
        <taxon>Pseudomonadati</taxon>
        <taxon>Pseudomonadota</taxon>
        <taxon>Gammaproteobacteria</taxon>
        <taxon>Vibrionales</taxon>
        <taxon>Vibrionaceae</taxon>
        <taxon>Photobacterium</taxon>
    </lineage>
</organism>
<dbReference type="RefSeq" id="WP_065171170.1">
    <property type="nucleotide sequence ID" value="NZ_CP074085.1"/>
</dbReference>
<dbReference type="InterPro" id="IPR000847">
    <property type="entry name" value="LysR_HTH_N"/>
</dbReference>
<comment type="caution">
    <text evidence="6">The sequence shown here is derived from an EMBL/GenBank/DDBJ whole genome shotgun (WGS) entry which is preliminary data.</text>
</comment>
<evidence type="ECO:0000256" key="1">
    <source>
        <dbReference type="ARBA" id="ARBA00009437"/>
    </source>
</evidence>
<dbReference type="CDD" id="cd08422">
    <property type="entry name" value="PBP2_CrgA_like"/>
    <property type="match status" value="1"/>
</dbReference>
<dbReference type="InterPro" id="IPR036388">
    <property type="entry name" value="WH-like_DNA-bd_sf"/>
</dbReference>
<protein>
    <submittedName>
        <fullName evidence="6">LysR family transcriptional regulator</fullName>
    </submittedName>
</protein>
<dbReference type="AlphaFoldDB" id="A0ABD6X7L7"/>
<dbReference type="FunFam" id="1.10.10.10:FF:000001">
    <property type="entry name" value="LysR family transcriptional regulator"/>
    <property type="match status" value="1"/>
</dbReference>
<dbReference type="GO" id="GO:0003677">
    <property type="term" value="F:DNA binding"/>
    <property type="evidence" value="ECO:0007669"/>
    <property type="project" value="UniProtKB-KW"/>
</dbReference>
<evidence type="ECO:0000259" key="5">
    <source>
        <dbReference type="PROSITE" id="PS50931"/>
    </source>
</evidence>
<dbReference type="SUPFAM" id="SSF53850">
    <property type="entry name" value="Periplasmic binding protein-like II"/>
    <property type="match status" value="1"/>
</dbReference>
<feature type="domain" description="HTH lysR-type" evidence="5">
    <location>
        <begin position="1"/>
        <end position="58"/>
    </location>
</feature>
<accession>A0ABD6X7L7</accession>
<keyword evidence="2" id="KW-0805">Transcription regulation</keyword>
<dbReference type="Pfam" id="PF00126">
    <property type="entry name" value="HTH_1"/>
    <property type="match status" value="1"/>
</dbReference>
<gene>
    <name evidence="6" type="ORF">CTM90_01435</name>
</gene>
<dbReference type="PROSITE" id="PS50931">
    <property type="entry name" value="HTH_LYSR"/>
    <property type="match status" value="1"/>
</dbReference>
<dbReference type="Gene3D" id="1.10.10.10">
    <property type="entry name" value="Winged helix-like DNA-binding domain superfamily/Winged helix DNA-binding domain"/>
    <property type="match status" value="1"/>
</dbReference>
<dbReference type="InterPro" id="IPR005119">
    <property type="entry name" value="LysR_subst-bd"/>
</dbReference>
<evidence type="ECO:0000313" key="6">
    <source>
        <dbReference type="EMBL" id="PSU18676.1"/>
    </source>
</evidence>
<dbReference type="InterPro" id="IPR058163">
    <property type="entry name" value="LysR-type_TF_proteobact-type"/>
</dbReference>
<proteinExistence type="inferred from homology"/>
<evidence type="ECO:0000256" key="4">
    <source>
        <dbReference type="ARBA" id="ARBA00023163"/>
    </source>
</evidence>
<sequence length="306" mass="34645">MDLNTVAIFAQVVECGSFTQAAEALELTKSTVSRKVAELESHLGVRLLTRSTRHITLTQEGELFYQSCAQMMEIISQAELEVTANQDQVRGRINIAMPVEVGQQVLIPYINEYLRQYPNVVIHLDLTNKPVELISEGIDLYVQIGPIEDSSLIARQFHSSHRMLVASPEYLAQYGDINVPTDLKIPHYQIRIDNAARVNSAWQISQDEQEFHIELPHRIQVNTISAAAEACVDGLGIALLPEFICLPHLETGRLVHLLPEWKMPEVPISFVYSQRNLMPKRLRLLIDFLMAKLEEHHKGKLAPTVR</sequence>
<dbReference type="InterPro" id="IPR036390">
    <property type="entry name" value="WH_DNA-bd_sf"/>
</dbReference>
<dbReference type="Pfam" id="PF03466">
    <property type="entry name" value="LysR_substrate"/>
    <property type="match status" value="1"/>
</dbReference>